<proteinExistence type="predicted"/>
<keyword evidence="2" id="KW-1185">Reference proteome</keyword>
<sequence>MKIQKEWVNFQIIDLTNDETITITKDKLEQLLDDKFVAMQLNDNGRPVVIWTEKYVCSIKDVMMFGDDPILALRRNPEFV</sequence>
<name>A0A226QT10_9BACL</name>
<dbReference type="RefSeq" id="WP_089097280.1">
    <property type="nucleotide sequence ID" value="NZ_NDYL01000001.1"/>
</dbReference>
<organism evidence="1 2">
    <name type="scientific">Parageobacillus galactosidasius</name>
    <dbReference type="NCBI Taxonomy" id="883812"/>
    <lineage>
        <taxon>Bacteria</taxon>
        <taxon>Bacillati</taxon>
        <taxon>Bacillota</taxon>
        <taxon>Bacilli</taxon>
        <taxon>Bacillales</taxon>
        <taxon>Anoxybacillaceae</taxon>
        <taxon>Parageobacillus</taxon>
    </lineage>
</organism>
<accession>A0A226QT10</accession>
<dbReference type="Proteomes" id="UP000198394">
    <property type="component" value="Unassembled WGS sequence"/>
</dbReference>
<dbReference type="AlphaFoldDB" id="A0A226QT10"/>
<dbReference type="EMBL" id="NDYL01000001">
    <property type="protein sequence ID" value="OXB94827.1"/>
    <property type="molecule type" value="Genomic_DNA"/>
</dbReference>
<reference evidence="1 2" key="1">
    <citation type="submission" date="2017-04" db="EMBL/GenBank/DDBJ databases">
        <title>The genome sequence of Parageobacillus galactosidasius DSM 18751.</title>
        <authorList>
            <person name="Ramaloko W.T."/>
            <person name="Koen N."/>
            <person name="Polliack S."/>
            <person name="Aliyu H."/>
            <person name="Lebre P."/>
            <person name="Mohr T."/>
            <person name="Oswald F."/>
            <person name="Zwick M."/>
            <person name="Neumann A."/>
            <person name="Syldatk C."/>
            <person name="Cowan D."/>
            <person name="De Maayer P."/>
        </authorList>
    </citation>
    <scope>NUCLEOTIDE SEQUENCE [LARGE SCALE GENOMIC DNA]</scope>
    <source>
        <strain evidence="1 2">DSM 18751</strain>
    </source>
</reference>
<evidence type="ECO:0000313" key="1">
    <source>
        <dbReference type="EMBL" id="OXB94827.1"/>
    </source>
</evidence>
<gene>
    <name evidence="1" type="ORF">B9L23_08165</name>
</gene>
<protein>
    <submittedName>
        <fullName evidence="1">Uncharacterized protein</fullName>
    </submittedName>
</protein>
<comment type="caution">
    <text evidence="1">The sequence shown here is derived from an EMBL/GenBank/DDBJ whole genome shotgun (WGS) entry which is preliminary data.</text>
</comment>
<evidence type="ECO:0000313" key="2">
    <source>
        <dbReference type="Proteomes" id="UP000198394"/>
    </source>
</evidence>